<keyword evidence="2" id="KW-0378">Hydrolase</keyword>
<dbReference type="InterPro" id="IPR008979">
    <property type="entry name" value="Galactose-bd-like_sf"/>
</dbReference>
<dbReference type="Gene3D" id="2.60.120.260">
    <property type="entry name" value="Galactose-binding domain-like"/>
    <property type="match status" value="1"/>
</dbReference>
<dbReference type="PROSITE" id="PS51257">
    <property type="entry name" value="PROKAR_LIPOPROTEIN"/>
    <property type="match status" value="1"/>
</dbReference>
<gene>
    <name evidence="3" type="ORF">EZS27_004548</name>
</gene>
<keyword evidence="1" id="KW-0732">Signal</keyword>
<dbReference type="Pfam" id="PF17132">
    <property type="entry name" value="Glyco_hydro_106"/>
    <property type="match status" value="2"/>
</dbReference>
<sequence length="976" mass="111492">MRLNRFMLILFLAIISLFIGCSTSTMVSSLDEKTFMSPDSSYYAGAWWWWLRAPTTKEAITRDLEEMKSKKIQRLILADFGTGGGQARLPEYLELASPEWYEMVKHSIIECKRLGLDFGICVAGASCMAPWIVPEESQQKFVFSQTESEGSKMLNIQLPYPNGTKMGEDDLPVCYQDISIFAIPDKETVTKEDVIDLSALVDKAGNLQWDVPAGKWKILRLGFTPTFGMMNEFKHLDHLRREVYDGYFKTYFGNVLNSLTKEERSAVKIVESDSWEVGFPGWSQHFAADFKKLRKYDPAPYLLVLTGQIVESKEVSERFMADYRQTISDLIVDHYLYAQEVAHQNGLLTLSEASGPHQHYADALLCQKYSDLPMGEFWVRAKTHRTTLETQILAQEAVSAAHIYGKTVIPAEAFTSIGPQWEEDPWFLKTTADRGFCEGINQIYFHTYSHSPSLTAKPGYVYYAGSHFNRNITWWDYSYDWTSYLTRCQYMLQQGIPCVDVCFYYGDGIKTRKVYNQEVPILGTNYQYDYTNSDVIMHRMTVRNEKIYLPDGMSYEILVLPEQKSMPLEVLKKIKDLVHAGATIIGSKPDTSTGLYRFKETDQQVKEIADKLWGKTDSDVIDNRYGKGRVVYGKSIREVLSDKHILSDVEYVSCRDSSSIDFVHRKDGDAEIYYLANLVEKADYLHVTFRVTGKIPQIWNPADGSVADQPVYADDGERISMPLYFDPFGSMFVVFREKEQSTHIVSVSKSGENIFPQLPRQFPEEPYYVFSPDGKWTFYTADNYELKYNTEEVKRIDIAPVPSLEITPPWKVAFSKEWGGPEEIMFDRLVSWTTSDIPGIKYYSGTASYTNNFTVDENLIAGKSIYLDLGTIFNIVEVIVNGQNLGTCWKKPFKKDISKSIVAGNNTVELKVTNLWPNRLIGDRFLPEEERFTETNITNMTKTYGGGKYFGEDDPLRISGLLGPVQLQFVPISSNQ</sequence>
<accession>A0A5J4SRH3</accession>
<organism evidence="3">
    <name type="scientific">termite gut metagenome</name>
    <dbReference type="NCBI Taxonomy" id="433724"/>
    <lineage>
        <taxon>unclassified sequences</taxon>
        <taxon>metagenomes</taxon>
        <taxon>organismal metagenomes</taxon>
    </lineage>
</organism>
<reference evidence="3" key="1">
    <citation type="submission" date="2019-03" db="EMBL/GenBank/DDBJ databases">
        <title>Single cell metagenomics reveals metabolic interactions within the superorganism composed of flagellate Streblomastix strix and complex community of Bacteroidetes bacteria on its surface.</title>
        <authorList>
            <person name="Treitli S.C."/>
            <person name="Kolisko M."/>
            <person name="Husnik F."/>
            <person name="Keeling P."/>
            <person name="Hampl V."/>
        </authorList>
    </citation>
    <scope>NUCLEOTIDE SEQUENCE</scope>
    <source>
        <strain evidence="3">STM</strain>
    </source>
</reference>
<dbReference type="AlphaFoldDB" id="A0A5J4SRH3"/>
<evidence type="ECO:0000256" key="1">
    <source>
        <dbReference type="ARBA" id="ARBA00022729"/>
    </source>
</evidence>
<evidence type="ECO:0008006" key="4">
    <source>
        <dbReference type="Google" id="ProtNLM"/>
    </source>
</evidence>
<name>A0A5J4SRH3_9ZZZZ</name>
<proteinExistence type="predicted"/>
<evidence type="ECO:0000313" key="3">
    <source>
        <dbReference type="EMBL" id="KAA6348011.1"/>
    </source>
</evidence>
<dbReference type="PANTHER" id="PTHR43817:SF1">
    <property type="entry name" value="HYDROLASE, FAMILY 43, PUTATIVE (AFU_ORTHOLOGUE AFUA_3G01660)-RELATED"/>
    <property type="match status" value="1"/>
</dbReference>
<dbReference type="SUPFAM" id="SSF49785">
    <property type="entry name" value="Galactose-binding domain-like"/>
    <property type="match status" value="1"/>
</dbReference>
<dbReference type="PANTHER" id="PTHR43817">
    <property type="entry name" value="GLYCOSYL HYDROLASE"/>
    <property type="match status" value="1"/>
</dbReference>
<dbReference type="NCBIfam" id="NF045579">
    <property type="entry name" value="rhamnoside_JR"/>
    <property type="match status" value="1"/>
</dbReference>
<protein>
    <recommendedName>
        <fullName evidence="4">Glycosyl hydrolases family 2 sugar binding domain-containing protein</fullName>
    </recommendedName>
</protein>
<evidence type="ECO:0000256" key="2">
    <source>
        <dbReference type="ARBA" id="ARBA00022801"/>
    </source>
</evidence>
<dbReference type="GO" id="GO:0016787">
    <property type="term" value="F:hydrolase activity"/>
    <property type="evidence" value="ECO:0007669"/>
    <property type="project" value="UniProtKB-KW"/>
</dbReference>
<dbReference type="EMBL" id="SNRY01000079">
    <property type="protein sequence ID" value="KAA6348011.1"/>
    <property type="molecule type" value="Genomic_DNA"/>
</dbReference>
<comment type="caution">
    <text evidence="3">The sequence shown here is derived from an EMBL/GenBank/DDBJ whole genome shotgun (WGS) entry which is preliminary data.</text>
</comment>